<evidence type="ECO:0000256" key="6">
    <source>
        <dbReference type="ARBA" id="ARBA00022989"/>
    </source>
</evidence>
<sequence>MGESTGSLPFPRWQIAVALGATGVVGLGYWYLRQQSTQSKRNALINNINSVSIEDVQQDPVDESPLQKAQRLKNEGNLHFKKGHYKEAIDMYNKAISECPEGSDSDLSTFYQNRAAAHEQLKEWEIVIEDCSSALKLNVKYEKALYRRAKAYEILKDWENCLDDITAVCLIQGFQNQNALQMADRALKELGKKRASDAMKTRQPQLASKQFIKTYFTSFSQDPVYKFLMKTDEPMGEGELKGFLKAKMLFATEKFDDIIAACTEEINSSESESKYIFESLSLRSAFYMLCGRQQDALDDMNTIINSNDVDEKIKINSIIKRASLYMQRGDIETSLADFQKAAELGPEIADVYHHRGQIYLLMERNNEARDDFDKAVKLNPNFAIAVVQKCYAYYRFALMSQDIELLMKVMEDFRKCTEKFNTCSEAYVLYGQVLAERQEYEQADALYVKAIELEPKNATILVHRGLLHLQWKGTVESAIDLMKQAVKLDNKCEFAYETLATVEVQRGNLVIAIDLFNNAINLARTETEMSHLYSLRDAAVSQLKVTTRLGLGQMLNKMGA</sequence>
<evidence type="ECO:0000256" key="10">
    <source>
        <dbReference type="PROSITE-ProRule" id="PRU00339"/>
    </source>
</evidence>
<evidence type="ECO:0000256" key="9">
    <source>
        <dbReference type="ARBA" id="ARBA00038030"/>
    </source>
</evidence>
<protein>
    <submittedName>
        <fullName evidence="13 14">Mitochondrial import receptor subunit TOM70</fullName>
    </submittedName>
</protein>
<feature type="repeat" description="TPR" evidence="10">
    <location>
        <begin position="424"/>
        <end position="457"/>
    </location>
</feature>
<keyword evidence="2 11" id="KW-0812">Transmembrane</keyword>
<evidence type="ECO:0000313" key="13">
    <source>
        <dbReference type="RefSeq" id="XP_017772983.1"/>
    </source>
</evidence>
<keyword evidence="6 11" id="KW-1133">Transmembrane helix</keyword>
<name>A0ABM1MEI3_NICVS</name>
<comment type="subcellular location">
    <subcellularLocation>
        <location evidence="1">Mitochondrion outer membrane</location>
        <topology evidence="1">Single-pass membrane protein</topology>
    </subcellularLocation>
</comment>
<dbReference type="Proteomes" id="UP000695000">
    <property type="component" value="Unplaced"/>
</dbReference>
<dbReference type="InterPro" id="IPR013105">
    <property type="entry name" value="TPR_2"/>
</dbReference>
<accession>A0ABM1MEI3</accession>
<dbReference type="PANTHER" id="PTHR46208:SF1">
    <property type="entry name" value="MITOCHONDRIAL IMPORT RECEPTOR SUBUNIT TOM70"/>
    <property type="match status" value="1"/>
</dbReference>
<proteinExistence type="inferred from homology"/>
<keyword evidence="8 11" id="KW-0472">Membrane</keyword>
<reference evidence="13 14" key="1">
    <citation type="submission" date="2025-05" db="UniProtKB">
        <authorList>
            <consortium name="RefSeq"/>
        </authorList>
    </citation>
    <scope>IDENTIFICATION</scope>
    <source>
        <tissue evidence="13 14">Whole Larva</tissue>
    </source>
</reference>
<dbReference type="GeneID" id="108560066"/>
<keyword evidence="4" id="KW-1000">Mitochondrion outer membrane</keyword>
<evidence type="ECO:0000256" key="8">
    <source>
        <dbReference type="ARBA" id="ARBA00023136"/>
    </source>
</evidence>
<evidence type="ECO:0000313" key="12">
    <source>
        <dbReference type="Proteomes" id="UP000695000"/>
    </source>
</evidence>
<dbReference type="PROSITE" id="PS50293">
    <property type="entry name" value="TPR_REGION"/>
    <property type="match status" value="2"/>
</dbReference>
<evidence type="ECO:0000256" key="3">
    <source>
        <dbReference type="ARBA" id="ARBA00022737"/>
    </source>
</evidence>
<organism evidence="12 13">
    <name type="scientific">Nicrophorus vespilloides</name>
    <name type="common">Boreal carrion beetle</name>
    <dbReference type="NCBI Taxonomy" id="110193"/>
    <lineage>
        <taxon>Eukaryota</taxon>
        <taxon>Metazoa</taxon>
        <taxon>Ecdysozoa</taxon>
        <taxon>Arthropoda</taxon>
        <taxon>Hexapoda</taxon>
        <taxon>Insecta</taxon>
        <taxon>Pterygota</taxon>
        <taxon>Neoptera</taxon>
        <taxon>Endopterygota</taxon>
        <taxon>Coleoptera</taxon>
        <taxon>Polyphaga</taxon>
        <taxon>Staphyliniformia</taxon>
        <taxon>Silphidae</taxon>
        <taxon>Nicrophorinae</taxon>
        <taxon>Nicrophorus</taxon>
    </lineage>
</organism>
<dbReference type="SMART" id="SM00028">
    <property type="entry name" value="TPR"/>
    <property type="match status" value="8"/>
</dbReference>
<evidence type="ECO:0000256" key="4">
    <source>
        <dbReference type="ARBA" id="ARBA00022787"/>
    </source>
</evidence>
<dbReference type="PROSITE" id="PS50005">
    <property type="entry name" value="TPR"/>
    <property type="match status" value="4"/>
</dbReference>
<evidence type="ECO:0000256" key="5">
    <source>
        <dbReference type="ARBA" id="ARBA00022803"/>
    </source>
</evidence>
<comment type="similarity">
    <text evidence="9">Belongs to the Tom70 family.</text>
</comment>
<dbReference type="RefSeq" id="XP_017772983.1">
    <property type="nucleotide sequence ID" value="XM_017917494.1"/>
</dbReference>
<evidence type="ECO:0000256" key="11">
    <source>
        <dbReference type="SAM" id="Phobius"/>
    </source>
</evidence>
<keyword evidence="3" id="KW-0677">Repeat</keyword>
<keyword evidence="13 14" id="KW-0675">Receptor</keyword>
<keyword evidence="12" id="KW-1185">Reference proteome</keyword>
<evidence type="ECO:0000256" key="7">
    <source>
        <dbReference type="ARBA" id="ARBA00023128"/>
    </source>
</evidence>
<keyword evidence="7" id="KW-0496">Mitochondrion</keyword>
<dbReference type="PANTHER" id="PTHR46208">
    <property type="entry name" value="MITOCHONDRIAL IMPORT RECEPTOR SUBUNIT TOM70"/>
    <property type="match status" value="1"/>
</dbReference>
<dbReference type="Pfam" id="PF07719">
    <property type="entry name" value="TPR_2"/>
    <property type="match status" value="1"/>
</dbReference>
<keyword evidence="5 10" id="KW-0802">TPR repeat</keyword>
<feature type="transmembrane region" description="Helical" evidence="11">
    <location>
        <begin position="12"/>
        <end position="32"/>
    </location>
</feature>
<evidence type="ECO:0000256" key="2">
    <source>
        <dbReference type="ARBA" id="ARBA00022692"/>
    </source>
</evidence>
<feature type="repeat" description="TPR" evidence="10">
    <location>
        <begin position="315"/>
        <end position="348"/>
    </location>
</feature>
<gene>
    <name evidence="13 14" type="primary">LOC108560066</name>
</gene>
<dbReference type="SUPFAM" id="SSF48452">
    <property type="entry name" value="TPR-like"/>
    <property type="match status" value="1"/>
</dbReference>
<dbReference type="InterPro" id="IPR011990">
    <property type="entry name" value="TPR-like_helical_dom_sf"/>
</dbReference>
<dbReference type="Pfam" id="PF00515">
    <property type="entry name" value="TPR_1"/>
    <property type="match status" value="1"/>
</dbReference>
<dbReference type="Gene3D" id="1.25.40.10">
    <property type="entry name" value="Tetratricopeptide repeat domain"/>
    <property type="match status" value="2"/>
</dbReference>
<dbReference type="RefSeq" id="XP_017772984.1">
    <property type="nucleotide sequence ID" value="XM_017917495.1"/>
</dbReference>
<dbReference type="Pfam" id="PF13414">
    <property type="entry name" value="TPR_11"/>
    <property type="match status" value="1"/>
</dbReference>
<feature type="repeat" description="TPR" evidence="10">
    <location>
        <begin position="69"/>
        <end position="102"/>
    </location>
</feature>
<feature type="repeat" description="TPR" evidence="10">
    <location>
        <begin position="349"/>
        <end position="382"/>
    </location>
</feature>
<evidence type="ECO:0000256" key="1">
    <source>
        <dbReference type="ARBA" id="ARBA00004572"/>
    </source>
</evidence>
<dbReference type="InterPro" id="IPR019734">
    <property type="entry name" value="TPR_rpt"/>
</dbReference>
<evidence type="ECO:0000313" key="14">
    <source>
        <dbReference type="RefSeq" id="XP_017772984.1"/>
    </source>
</evidence>